<proteinExistence type="predicted"/>
<reference evidence="7" key="1">
    <citation type="journal article" date="2019" name="Int. J. Syst. Evol. Microbiol.">
        <title>The Global Catalogue of Microorganisms (GCM) 10K type strain sequencing project: providing services to taxonomists for standard genome sequencing and annotation.</title>
        <authorList>
            <consortium name="The Broad Institute Genomics Platform"/>
            <consortium name="The Broad Institute Genome Sequencing Center for Infectious Disease"/>
            <person name="Wu L."/>
            <person name="Ma J."/>
        </authorList>
    </citation>
    <scope>NUCLEOTIDE SEQUENCE [LARGE SCALE GENOMIC DNA]</scope>
    <source>
        <strain evidence="7">JCM 17841</strain>
    </source>
</reference>
<organism evidence="6 7">
    <name type="scientific">Hymenobacter ginsengisoli</name>
    <dbReference type="NCBI Taxonomy" id="1051626"/>
    <lineage>
        <taxon>Bacteria</taxon>
        <taxon>Pseudomonadati</taxon>
        <taxon>Bacteroidota</taxon>
        <taxon>Cytophagia</taxon>
        <taxon>Cytophagales</taxon>
        <taxon>Hymenobacteraceae</taxon>
        <taxon>Hymenobacter</taxon>
    </lineage>
</organism>
<comment type="caution">
    <text evidence="6">The sequence shown here is derived from an EMBL/GenBank/DDBJ whole genome shotgun (WGS) entry which is preliminary data.</text>
</comment>
<keyword evidence="2" id="KW-0378">Hydrolase</keyword>
<gene>
    <name evidence="6" type="ORF">GCM10023172_22380</name>
</gene>
<dbReference type="Pfam" id="PF00149">
    <property type="entry name" value="Metallophos"/>
    <property type="match status" value="1"/>
</dbReference>
<evidence type="ECO:0000256" key="1">
    <source>
        <dbReference type="ARBA" id="ARBA00022729"/>
    </source>
</evidence>
<dbReference type="RefSeq" id="WP_236018628.1">
    <property type="nucleotide sequence ID" value="NZ_BAABGQ010000006.1"/>
</dbReference>
<feature type="chain" id="PRO_5046694161" description="Calcineurin-like phosphoesterase domain-containing protein" evidence="4">
    <location>
        <begin position="22"/>
        <end position="1365"/>
    </location>
</feature>
<dbReference type="EMBL" id="BAABGQ010000006">
    <property type="protein sequence ID" value="GAA4501082.1"/>
    <property type="molecule type" value="Genomic_DNA"/>
</dbReference>
<dbReference type="SUPFAM" id="SSF56300">
    <property type="entry name" value="Metallo-dependent phosphatases"/>
    <property type="match status" value="1"/>
</dbReference>
<sequence length="1365" mass="153066">MTLFFRLFFCLSLLAALPFTAAAQLEELGEAGESDFNPVNPKPNYRGKALGWEKNVPPDSARIRYSVFLIGDVGNPIPAEKGGEPSLNFMRQQMLQAGSKSAVVFLGDNIYNQGMPPEGAYDRRIAEGRLNTQLNTLKGYKGEKYMVPGNHDWIQGYKGGLAQVNREQAYAEHYLAQDSAEFSYTGDFLVPRDGCPGPYEIRLRDDLVMIAINSQWFITDQANRPYGNACGADTEEEVYAQLEEVIKRNQNKHILIVTHHPLFSDGIHGGYFTLADHLFPLSIVQKYAFLPLPVIGSVYPLARMYGGIAQDISYPAYQDYKKNLRDLFSKYPNVIYANGHEHNLQYYDDPFSKAHFITSGSGCKTQHVKPGNGGAALFSDKEKGFARLNYYDDGQVWVEYFIPRDADKGQTARRVYRQQVYADLGRGTLASAQKGPGGAASPTKADAGKVQGKSAPAGTAQTVKGNQSRDDLENAASTGTPHQPTGAPVVTSTAKRPNYKDSTVTVAVNPAYNQHGKFHNWLLGEHYRKEWATPVKFPVLDIKTAEGGLVPYRTGGGKQTASLKVRNEDGYYFTVRGIDKDPAAVLPENFRTGLAKAVLQDQISAQHPYASFVLPPLATAAGILHTNPRYVYIPNDPALGQYQQKFANTPAALEEDAKGSQDADASLGYAKKLVSTDKMLENLLEDNDNQVDEPAFARSRLFDMWIGDWDRHEDQWRWAQHKTDDGDKIYTAVPEDRDIAFFKGDGVLPTLISKKFAVRNFQNFGYDYGDYAGLNQTGLSNDRLYLSGVSREEWVKQANIMKAQLTDEVIEKAFRDKWPAQIYAEHGAEIVAKLKSRRDLLPDVARKYSDLMSDIVEVRGSQKREKFTVTRLPDHKTHVVMQKISKKGKLSKVLYDRTFDRVTDEIRLYGISGRDVYDLSGDERQGHKIRIIAGTGRDSIVDNSRVAGIRHRTQIYDADTGNVILNQRGEARLRLEPGVEVSRYDHPHRFDLKDYRLNYTGPALFFGYNIDDGFLLGGGVTHRRYAFRREPFGSEQSLTANIAPARSGAFNLRYIGQFTSVFGGKTDLHVVAQYYGPQLLYNFFGIGNNTQNYAKNADEHATNRSVNSAYRVRFDRLYIAPTFERKLFSFGTLGIGPQYERFQVMDDQIGTVIRDSIGTGLENRHFGVRKSDFQANSYLGGLLYVNFGAQSTPKDPRIGIQWHNEFQYNTQLNGEHLTYGRYATELKAYLTPNFPFRITYAGRVGWQHNIGDYRFYQANTLGGTTNLRGYRRTRFAGRDALYGNFEARLHLFKFNAYLFPGTFGIMGLADAGRVYSGVDTRQGLQAFHTGFGGGAFVNILDATVINVTYSVGEENLVYVGFDFLF</sequence>
<keyword evidence="1 4" id="KW-0732">Signal</keyword>
<dbReference type="Gene3D" id="3.60.21.10">
    <property type="match status" value="2"/>
</dbReference>
<name>A0ABP8QFA6_9BACT</name>
<evidence type="ECO:0000256" key="4">
    <source>
        <dbReference type="SAM" id="SignalP"/>
    </source>
</evidence>
<protein>
    <recommendedName>
        <fullName evidence="5">Calcineurin-like phosphoesterase domain-containing protein</fullName>
    </recommendedName>
</protein>
<dbReference type="InterPro" id="IPR029052">
    <property type="entry name" value="Metallo-depent_PP-like"/>
</dbReference>
<dbReference type="Proteomes" id="UP001501243">
    <property type="component" value="Unassembled WGS sequence"/>
</dbReference>
<dbReference type="PANTHER" id="PTHR10161:SF14">
    <property type="entry name" value="TARTRATE-RESISTANT ACID PHOSPHATASE TYPE 5"/>
    <property type="match status" value="1"/>
</dbReference>
<accession>A0ABP8QFA6</accession>
<evidence type="ECO:0000256" key="2">
    <source>
        <dbReference type="ARBA" id="ARBA00022801"/>
    </source>
</evidence>
<dbReference type="InterPro" id="IPR051558">
    <property type="entry name" value="Metallophosphoesterase_PAP"/>
</dbReference>
<evidence type="ECO:0000259" key="5">
    <source>
        <dbReference type="Pfam" id="PF00149"/>
    </source>
</evidence>
<feature type="domain" description="Calcineurin-like phosphoesterase" evidence="5">
    <location>
        <begin position="67"/>
        <end position="276"/>
    </location>
</feature>
<evidence type="ECO:0000313" key="7">
    <source>
        <dbReference type="Proteomes" id="UP001501243"/>
    </source>
</evidence>
<evidence type="ECO:0000256" key="3">
    <source>
        <dbReference type="SAM" id="MobiDB-lite"/>
    </source>
</evidence>
<feature type="signal peptide" evidence="4">
    <location>
        <begin position="1"/>
        <end position="21"/>
    </location>
</feature>
<dbReference type="InterPro" id="IPR004843">
    <property type="entry name" value="Calcineurin-like_PHP"/>
</dbReference>
<evidence type="ECO:0000313" key="6">
    <source>
        <dbReference type="EMBL" id="GAA4501082.1"/>
    </source>
</evidence>
<dbReference type="PANTHER" id="PTHR10161">
    <property type="entry name" value="TARTRATE-RESISTANT ACID PHOSPHATASE TYPE 5"/>
    <property type="match status" value="1"/>
</dbReference>
<feature type="region of interest" description="Disordered" evidence="3">
    <location>
        <begin position="429"/>
        <end position="496"/>
    </location>
</feature>
<keyword evidence="7" id="KW-1185">Reference proteome</keyword>